<reference evidence="2 3" key="1">
    <citation type="submission" date="2019-07" db="EMBL/GenBank/DDBJ databases">
        <title>De Novo Assembly of kiwifruit Actinidia rufa.</title>
        <authorList>
            <person name="Sugita-Konishi S."/>
            <person name="Sato K."/>
            <person name="Mori E."/>
            <person name="Abe Y."/>
            <person name="Kisaki G."/>
            <person name="Hamano K."/>
            <person name="Suezawa K."/>
            <person name="Otani M."/>
            <person name="Fukuda T."/>
            <person name="Manabe T."/>
            <person name="Gomi K."/>
            <person name="Tabuchi M."/>
            <person name="Akimitsu K."/>
            <person name="Kataoka I."/>
        </authorList>
    </citation>
    <scope>NUCLEOTIDE SEQUENCE [LARGE SCALE GENOMIC DNA]</scope>
    <source>
        <strain evidence="3">cv. Fuchu</strain>
    </source>
</reference>
<feature type="region of interest" description="Disordered" evidence="1">
    <location>
        <begin position="1"/>
        <end position="38"/>
    </location>
</feature>
<accession>A0A7J0FYM6</accession>
<dbReference type="AlphaFoldDB" id="A0A7J0FYM6"/>
<sequence length="74" mass="8445">MVSSSDLFGGERRHVDAARSQRRAWRGSKTRSDGVSLGKQWDSRRRAREIGGDWGRRWRVKEGWLGWGTGGSRS</sequence>
<dbReference type="EMBL" id="BJWL01000016">
    <property type="protein sequence ID" value="GFZ03805.1"/>
    <property type="molecule type" value="Genomic_DNA"/>
</dbReference>
<keyword evidence="3" id="KW-1185">Reference proteome</keyword>
<comment type="caution">
    <text evidence="2">The sequence shown here is derived from an EMBL/GenBank/DDBJ whole genome shotgun (WGS) entry which is preliminary data.</text>
</comment>
<evidence type="ECO:0000256" key="1">
    <source>
        <dbReference type="SAM" id="MobiDB-lite"/>
    </source>
</evidence>
<evidence type="ECO:0000313" key="3">
    <source>
        <dbReference type="Proteomes" id="UP000585474"/>
    </source>
</evidence>
<dbReference type="Proteomes" id="UP000585474">
    <property type="component" value="Unassembled WGS sequence"/>
</dbReference>
<feature type="compositionally biased region" description="Basic residues" evidence="1">
    <location>
        <begin position="20"/>
        <end position="29"/>
    </location>
</feature>
<gene>
    <name evidence="2" type="ORF">Acr_16g0004290</name>
</gene>
<protein>
    <submittedName>
        <fullName evidence="2">Uncharacterized protein</fullName>
    </submittedName>
</protein>
<proteinExistence type="predicted"/>
<feature type="compositionally biased region" description="Basic and acidic residues" evidence="1">
    <location>
        <begin position="9"/>
        <end position="19"/>
    </location>
</feature>
<evidence type="ECO:0000313" key="2">
    <source>
        <dbReference type="EMBL" id="GFZ03805.1"/>
    </source>
</evidence>
<organism evidence="2 3">
    <name type="scientific">Actinidia rufa</name>
    <dbReference type="NCBI Taxonomy" id="165716"/>
    <lineage>
        <taxon>Eukaryota</taxon>
        <taxon>Viridiplantae</taxon>
        <taxon>Streptophyta</taxon>
        <taxon>Embryophyta</taxon>
        <taxon>Tracheophyta</taxon>
        <taxon>Spermatophyta</taxon>
        <taxon>Magnoliopsida</taxon>
        <taxon>eudicotyledons</taxon>
        <taxon>Gunneridae</taxon>
        <taxon>Pentapetalae</taxon>
        <taxon>asterids</taxon>
        <taxon>Ericales</taxon>
        <taxon>Actinidiaceae</taxon>
        <taxon>Actinidia</taxon>
    </lineage>
</organism>
<name>A0A7J0FYM6_9ERIC</name>